<reference evidence="1 2" key="1">
    <citation type="submission" date="2014-04" db="EMBL/GenBank/DDBJ databases">
        <title>Whole genome shotgun sequence of Geobacillus caldoxylosilyticus NBRC 107762.</title>
        <authorList>
            <person name="Hosoyama A."/>
            <person name="Hosoyama Y."/>
            <person name="Katano-Makiyama Y."/>
            <person name="Tsuchikane K."/>
            <person name="Ohji S."/>
            <person name="Ichikawa N."/>
            <person name="Yamazoe A."/>
            <person name="Fujita N."/>
        </authorList>
    </citation>
    <scope>NUCLEOTIDE SEQUENCE [LARGE SCALE GENOMIC DNA]</scope>
    <source>
        <strain evidence="1 2">NBRC 107762</strain>
    </source>
</reference>
<name>A0A023DHG6_9BACL</name>
<evidence type="ECO:0000313" key="2">
    <source>
        <dbReference type="Proteomes" id="UP000023561"/>
    </source>
</evidence>
<comment type="caution">
    <text evidence="1">The sequence shown here is derived from an EMBL/GenBank/DDBJ whole genome shotgun (WGS) entry which is preliminary data.</text>
</comment>
<keyword evidence="2" id="KW-1185">Reference proteome</keyword>
<organism evidence="1 2">
    <name type="scientific">Parageobacillus caldoxylosilyticus NBRC 107762</name>
    <dbReference type="NCBI Taxonomy" id="1220594"/>
    <lineage>
        <taxon>Bacteria</taxon>
        <taxon>Bacillati</taxon>
        <taxon>Bacillota</taxon>
        <taxon>Bacilli</taxon>
        <taxon>Bacillales</taxon>
        <taxon>Anoxybacillaceae</taxon>
        <taxon>Saccharococcus</taxon>
    </lineage>
</organism>
<evidence type="ECO:0000313" key="1">
    <source>
        <dbReference type="EMBL" id="GAJ40683.1"/>
    </source>
</evidence>
<dbReference type="RefSeq" id="WP_155835576.1">
    <property type="nucleotide sequence ID" value="NZ_BAWO01000048.1"/>
</dbReference>
<dbReference type="AlphaFoldDB" id="A0A023DHG6"/>
<proteinExistence type="predicted"/>
<dbReference type="GeneID" id="301193295"/>
<dbReference type="EMBL" id="BAWO01000048">
    <property type="protein sequence ID" value="GAJ40683.1"/>
    <property type="molecule type" value="Genomic_DNA"/>
</dbReference>
<protein>
    <submittedName>
        <fullName evidence="1">Uncharacterized protein</fullName>
    </submittedName>
</protein>
<gene>
    <name evidence="1" type="ORF">GCA01S_048_00500</name>
</gene>
<sequence>MPMQKDNTVLRLSPSLKELRRGIVPVIAEMLRKMNGDGDHLAWFSVVLVRENA</sequence>
<accession>A0A023DHG6</accession>
<dbReference type="Proteomes" id="UP000023561">
    <property type="component" value="Unassembled WGS sequence"/>
</dbReference>